<feature type="compositionally biased region" description="Polar residues" evidence="1">
    <location>
        <begin position="7"/>
        <end position="19"/>
    </location>
</feature>
<evidence type="ECO:0000313" key="2">
    <source>
        <dbReference type="EMBL" id="KAG1530571.1"/>
    </source>
</evidence>
<organism evidence="2 3">
    <name type="scientific">Rhizopus delemar</name>
    <dbReference type="NCBI Taxonomy" id="936053"/>
    <lineage>
        <taxon>Eukaryota</taxon>
        <taxon>Fungi</taxon>
        <taxon>Fungi incertae sedis</taxon>
        <taxon>Mucoromycota</taxon>
        <taxon>Mucoromycotina</taxon>
        <taxon>Mucoromycetes</taxon>
        <taxon>Mucorales</taxon>
        <taxon>Mucorineae</taxon>
        <taxon>Rhizopodaceae</taxon>
        <taxon>Rhizopus</taxon>
    </lineage>
</organism>
<keyword evidence="3" id="KW-1185">Reference proteome</keyword>
<proteinExistence type="predicted"/>
<sequence>MPYGGNNLKSSSDISLESNVTKDDGSLEKTVTGNKGEGLSESIDNTIDKQKEIRHRSRKNVMEVMDGGLY</sequence>
<evidence type="ECO:0000313" key="3">
    <source>
        <dbReference type="Proteomes" id="UP000740926"/>
    </source>
</evidence>
<name>A0A9P6XQL5_9FUNG</name>
<accession>A0A9P6XQL5</accession>
<dbReference type="AlphaFoldDB" id="A0A9P6XQL5"/>
<feature type="region of interest" description="Disordered" evidence="1">
    <location>
        <begin position="1"/>
        <end position="42"/>
    </location>
</feature>
<dbReference type="Proteomes" id="UP000740926">
    <property type="component" value="Unassembled WGS sequence"/>
</dbReference>
<evidence type="ECO:0000256" key="1">
    <source>
        <dbReference type="SAM" id="MobiDB-lite"/>
    </source>
</evidence>
<protein>
    <submittedName>
        <fullName evidence="2">Uncharacterized protein</fullName>
    </submittedName>
</protein>
<comment type="caution">
    <text evidence="2">The sequence shown here is derived from an EMBL/GenBank/DDBJ whole genome shotgun (WGS) entry which is preliminary data.</text>
</comment>
<gene>
    <name evidence="2" type="ORF">G6F50_017227</name>
</gene>
<reference evidence="2 3" key="1">
    <citation type="journal article" date="2020" name="Microb. Genom.">
        <title>Genetic diversity of clinical and environmental Mucorales isolates obtained from an investigation of mucormycosis cases among solid organ transplant recipients.</title>
        <authorList>
            <person name="Nguyen M.H."/>
            <person name="Kaul D."/>
            <person name="Muto C."/>
            <person name="Cheng S.J."/>
            <person name="Richter R.A."/>
            <person name="Bruno V.M."/>
            <person name="Liu G."/>
            <person name="Beyhan S."/>
            <person name="Sundermann A.J."/>
            <person name="Mounaud S."/>
            <person name="Pasculle A.W."/>
            <person name="Nierman W.C."/>
            <person name="Driscoll E."/>
            <person name="Cumbie R."/>
            <person name="Clancy C.J."/>
            <person name="Dupont C.L."/>
        </authorList>
    </citation>
    <scope>NUCLEOTIDE SEQUENCE [LARGE SCALE GENOMIC DNA]</scope>
    <source>
        <strain evidence="2 3">GL24</strain>
    </source>
</reference>
<dbReference type="EMBL" id="JAANIU010012235">
    <property type="protein sequence ID" value="KAG1530571.1"/>
    <property type="molecule type" value="Genomic_DNA"/>
</dbReference>